<dbReference type="InterPro" id="IPR029032">
    <property type="entry name" value="AhpD-like"/>
</dbReference>
<evidence type="ECO:0000313" key="1">
    <source>
        <dbReference type="EMBL" id="MEX6690102.1"/>
    </source>
</evidence>
<evidence type="ECO:0008006" key="3">
    <source>
        <dbReference type="Google" id="ProtNLM"/>
    </source>
</evidence>
<sequence>MAKTLAEGLKSASVDWTTLHTKYNPLLNLVRELIGIIPNCDPILEIWQPGFRTYNLLVPNMFNLPNTLFGSKSFKASMGLAMYASSKAACAYCTAHTCSFALRRGARAEAIAGLRTAKEQAVVTLAEKLAQIPSSLTIADVEAVRQYFSPSETEWLVYSISMMGFLNKFMNAMG</sequence>
<accession>A0ABV3ZJQ1</accession>
<proteinExistence type="predicted"/>
<name>A0ABV3ZJQ1_9BACT</name>
<dbReference type="Proteomes" id="UP001560573">
    <property type="component" value="Unassembled WGS sequence"/>
</dbReference>
<reference evidence="1 2" key="1">
    <citation type="submission" date="2023-07" db="EMBL/GenBank/DDBJ databases">
        <authorList>
            <person name="Lian W.-H."/>
        </authorList>
    </citation>
    <scope>NUCLEOTIDE SEQUENCE [LARGE SCALE GENOMIC DNA]</scope>
    <source>
        <strain evidence="1 2">SYSU DXS3180</strain>
    </source>
</reference>
<protein>
    <recommendedName>
        <fullName evidence="3">Carboxymuconolactone decarboxylase-like domain-containing protein</fullName>
    </recommendedName>
</protein>
<evidence type="ECO:0000313" key="2">
    <source>
        <dbReference type="Proteomes" id="UP001560573"/>
    </source>
</evidence>
<dbReference type="Gene3D" id="1.20.1290.10">
    <property type="entry name" value="AhpD-like"/>
    <property type="match status" value="1"/>
</dbReference>
<keyword evidence="2" id="KW-1185">Reference proteome</keyword>
<gene>
    <name evidence="1" type="ORF">QTN47_21515</name>
</gene>
<organism evidence="1 2">
    <name type="scientific">Danxiaibacter flavus</name>
    <dbReference type="NCBI Taxonomy" id="3049108"/>
    <lineage>
        <taxon>Bacteria</taxon>
        <taxon>Pseudomonadati</taxon>
        <taxon>Bacteroidota</taxon>
        <taxon>Chitinophagia</taxon>
        <taxon>Chitinophagales</taxon>
        <taxon>Chitinophagaceae</taxon>
        <taxon>Danxiaibacter</taxon>
    </lineage>
</organism>
<comment type="caution">
    <text evidence="1">The sequence shown here is derived from an EMBL/GenBank/DDBJ whole genome shotgun (WGS) entry which is preliminary data.</text>
</comment>
<dbReference type="EMBL" id="JAULBC010000007">
    <property type="protein sequence ID" value="MEX6690102.1"/>
    <property type="molecule type" value="Genomic_DNA"/>
</dbReference>
<dbReference type="RefSeq" id="WP_369331509.1">
    <property type="nucleotide sequence ID" value="NZ_JAULBC010000007.1"/>
</dbReference>
<dbReference type="SUPFAM" id="SSF69118">
    <property type="entry name" value="AhpD-like"/>
    <property type="match status" value="1"/>
</dbReference>